<name>A0A7S4AG64_9STRA</name>
<feature type="compositionally biased region" description="Low complexity" evidence="1">
    <location>
        <begin position="113"/>
        <end position="190"/>
    </location>
</feature>
<feature type="compositionally biased region" description="Polar residues" evidence="1">
    <location>
        <begin position="101"/>
        <end position="112"/>
    </location>
</feature>
<protein>
    <submittedName>
        <fullName evidence="3">Uncharacterized protein</fullName>
    </submittedName>
</protein>
<gene>
    <name evidence="3" type="ORF">PAUS00366_LOCUS7428</name>
</gene>
<evidence type="ECO:0000313" key="3">
    <source>
        <dbReference type="EMBL" id="CAE0714676.1"/>
    </source>
</evidence>
<keyword evidence="2" id="KW-0472">Membrane</keyword>
<dbReference type="AlphaFoldDB" id="A0A7S4AG64"/>
<evidence type="ECO:0000256" key="1">
    <source>
        <dbReference type="SAM" id="MobiDB-lite"/>
    </source>
</evidence>
<reference evidence="3" key="1">
    <citation type="submission" date="2021-01" db="EMBL/GenBank/DDBJ databases">
        <authorList>
            <person name="Corre E."/>
            <person name="Pelletier E."/>
            <person name="Niang G."/>
            <person name="Scheremetjew M."/>
            <person name="Finn R."/>
            <person name="Kale V."/>
            <person name="Holt S."/>
            <person name="Cochrane G."/>
            <person name="Meng A."/>
            <person name="Brown T."/>
            <person name="Cohen L."/>
        </authorList>
    </citation>
    <scope>NUCLEOTIDE SEQUENCE</scope>
    <source>
        <strain evidence="3">10249 10 AB</strain>
    </source>
</reference>
<evidence type="ECO:0000256" key="2">
    <source>
        <dbReference type="SAM" id="Phobius"/>
    </source>
</evidence>
<feature type="region of interest" description="Disordered" evidence="1">
    <location>
        <begin position="87"/>
        <end position="190"/>
    </location>
</feature>
<proteinExistence type="predicted"/>
<accession>A0A7S4AG64</accession>
<sequence length="190" mass="20162">MHSLLFDGFFRFVLFRFVFAFVFVFITESERPQTMKRAPSFDLLGDIGGGTVDDSASLPPSYFGNTGAGAGALVPAVNPNPPYPGAPPVRSSYYPSVAQPPMQQQGYPNQAQAAGPSPYGAPVAAPAPQGYPGQEQQYQQQVAPAPPAFAQQQAPAPPAFAQQPQTGYPQQPQQPGAYPAASYPAPTQQY</sequence>
<organism evidence="3">
    <name type="scientific">Pseudo-nitzschia australis</name>
    <dbReference type="NCBI Taxonomy" id="44445"/>
    <lineage>
        <taxon>Eukaryota</taxon>
        <taxon>Sar</taxon>
        <taxon>Stramenopiles</taxon>
        <taxon>Ochrophyta</taxon>
        <taxon>Bacillariophyta</taxon>
        <taxon>Bacillariophyceae</taxon>
        <taxon>Bacillariophycidae</taxon>
        <taxon>Bacillariales</taxon>
        <taxon>Bacillariaceae</taxon>
        <taxon>Pseudo-nitzschia</taxon>
    </lineage>
</organism>
<keyword evidence="2" id="KW-1133">Transmembrane helix</keyword>
<feature type="transmembrane region" description="Helical" evidence="2">
    <location>
        <begin position="6"/>
        <end position="27"/>
    </location>
</feature>
<keyword evidence="2" id="KW-0812">Transmembrane</keyword>
<dbReference type="EMBL" id="HBIX01009800">
    <property type="protein sequence ID" value="CAE0714676.1"/>
    <property type="molecule type" value="Transcribed_RNA"/>
</dbReference>